<evidence type="ECO:0000256" key="1">
    <source>
        <dbReference type="SAM" id="Phobius"/>
    </source>
</evidence>
<organism evidence="2">
    <name type="scientific">mine drainage metagenome</name>
    <dbReference type="NCBI Taxonomy" id="410659"/>
    <lineage>
        <taxon>unclassified sequences</taxon>
        <taxon>metagenomes</taxon>
        <taxon>ecological metagenomes</taxon>
    </lineage>
</organism>
<proteinExistence type="predicted"/>
<dbReference type="SUPFAM" id="SSF48452">
    <property type="entry name" value="TPR-like"/>
    <property type="match status" value="1"/>
</dbReference>
<sequence length="345" mass="38817">MIKFLLALAGLLLEASAMATISLKIGNDWILLLFLLQHAAASLLLALSGWYFIPEKFRHPRRLTTLLLFNVAFFIPLLGLPGVYAAAQLSIYRRRDHVAQPFAHLVLPEFVLSLREPEIRFSQGGIKSRLAHTSIPTQRRLQSLLALQGIPARVSSPLLQNMLGDASDDIRLVAYGLLDSREKKITAQIHAELVNLRSAESRELRLVGLRHLAELYWEMIYAGLAQGDLRTHALNQALYYADAALNIEQQDTGLLFLKGRILLETKRYEEALMILGSAVSHGLPESRALPYIVEIAFNRRDYKTVQSLLSRLAGYQVTPIMKSAINFWVRKTDHQGFVSDKENVV</sequence>
<gene>
    <name evidence="2" type="ORF">GALL_185410</name>
</gene>
<evidence type="ECO:0008006" key="3">
    <source>
        <dbReference type="Google" id="ProtNLM"/>
    </source>
</evidence>
<comment type="caution">
    <text evidence="2">The sequence shown here is derived from an EMBL/GenBank/DDBJ whole genome shotgun (WGS) entry which is preliminary data.</text>
</comment>
<dbReference type="InterPro" id="IPR011990">
    <property type="entry name" value="TPR-like_helical_dom_sf"/>
</dbReference>
<protein>
    <recommendedName>
        <fullName evidence="3">Transmembrane protein</fullName>
    </recommendedName>
</protein>
<dbReference type="AlphaFoldDB" id="A0A1J5S5E7"/>
<keyword evidence="1" id="KW-0472">Membrane</keyword>
<keyword evidence="1" id="KW-0812">Transmembrane</keyword>
<feature type="transmembrane region" description="Helical" evidence="1">
    <location>
        <begin position="29"/>
        <end position="53"/>
    </location>
</feature>
<dbReference type="EMBL" id="MLJW01000106">
    <property type="protein sequence ID" value="OIQ99444.1"/>
    <property type="molecule type" value="Genomic_DNA"/>
</dbReference>
<dbReference type="Gene3D" id="1.25.40.10">
    <property type="entry name" value="Tetratricopeptide repeat domain"/>
    <property type="match status" value="1"/>
</dbReference>
<accession>A0A1J5S5E7</accession>
<evidence type="ECO:0000313" key="2">
    <source>
        <dbReference type="EMBL" id="OIQ99444.1"/>
    </source>
</evidence>
<keyword evidence="1" id="KW-1133">Transmembrane helix</keyword>
<name>A0A1J5S5E7_9ZZZZ</name>
<feature type="transmembrane region" description="Helical" evidence="1">
    <location>
        <begin position="65"/>
        <end position="87"/>
    </location>
</feature>
<reference evidence="2" key="1">
    <citation type="submission" date="2016-10" db="EMBL/GenBank/DDBJ databases">
        <title>Sequence of Gallionella enrichment culture.</title>
        <authorList>
            <person name="Poehlein A."/>
            <person name="Muehling M."/>
            <person name="Daniel R."/>
        </authorList>
    </citation>
    <scope>NUCLEOTIDE SEQUENCE</scope>
</reference>